<proteinExistence type="predicted"/>
<reference evidence="2 3" key="1">
    <citation type="submission" date="2017-06" db="EMBL/GenBank/DDBJ databases">
        <authorList>
            <person name="Kim H.J."/>
            <person name="Triplett B.A."/>
        </authorList>
    </citation>
    <scope>NUCLEOTIDE SEQUENCE [LARGE SCALE GENOMIC DNA]</scope>
    <source>
        <strain evidence="2 3">DSM 18704</strain>
    </source>
</reference>
<dbReference type="RefSeq" id="WP_089407907.1">
    <property type="nucleotide sequence ID" value="NZ_FZOU01000002.1"/>
</dbReference>
<dbReference type="OrthoDB" id="9801429at2"/>
<evidence type="ECO:0000313" key="3">
    <source>
        <dbReference type="Proteomes" id="UP000198356"/>
    </source>
</evidence>
<organism evidence="2 3">
    <name type="scientific">Granulicella rosea</name>
    <dbReference type="NCBI Taxonomy" id="474952"/>
    <lineage>
        <taxon>Bacteria</taxon>
        <taxon>Pseudomonadati</taxon>
        <taxon>Acidobacteriota</taxon>
        <taxon>Terriglobia</taxon>
        <taxon>Terriglobales</taxon>
        <taxon>Acidobacteriaceae</taxon>
        <taxon>Granulicella</taxon>
    </lineage>
</organism>
<evidence type="ECO:0000313" key="2">
    <source>
        <dbReference type="EMBL" id="SNS81243.1"/>
    </source>
</evidence>
<protein>
    <submittedName>
        <fullName evidence="2">Transcriptional regulator, AbiEi antitoxin, Type IV TA system</fullName>
    </submittedName>
</protein>
<gene>
    <name evidence="2" type="ORF">SAMN05421770_102419</name>
</gene>
<dbReference type="EMBL" id="FZOU01000002">
    <property type="protein sequence ID" value="SNS81243.1"/>
    <property type="molecule type" value="Genomic_DNA"/>
</dbReference>
<sequence>MSKKVESVGAIVQERKLVRSKDLREHDLDRSHLWNLAQAGRIERVGRGLYRAKNVSISEYETILEVAKRIPSGVLCLSSALRYHELTTENPFETWLAIERGAWTPRIDFPPIRIVHFSKSAFEYGIETHSVDGGILRVYTPAKTVADCFKFRSKIGMETAIQALRAAYKERKASMDDLWEAAKICRVLNVIRPYMEALV</sequence>
<accession>A0A239HK89</accession>
<dbReference type="InterPro" id="IPR025159">
    <property type="entry name" value="AbiEi_N"/>
</dbReference>
<keyword evidence="3" id="KW-1185">Reference proteome</keyword>
<evidence type="ECO:0000259" key="1">
    <source>
        <dbReference type="Pfam" id="PF13338"/>
    </source>
</evidence>
<dbReference type="Proteomes" id="UP000198356">
    <property type="component" value="Unassembled WGS sequence"/>
</dbReference>
<feature type="domain" description="AbiEi antitoxin N-terminal" evidence="1">
    <location>
        <begin position="14"/>
        <end position="51"/>
    </location>
</feature>
<name>A0A239HK89_9BACT</name>
<dbReference type="AlphaFoldDB" id="A0A239HK89"/>
<dbReference type="Pfam" id="PF13338">
    <property type="entry name" value="AbiEi_4"/>
    <property type="match status" value="1"/>
</dbReference>